<dbReference type="Pfam" id="PF00106">
    <property type="entry name" value="adh_short"/>
    <property type="match status" value="1"/>
</dbReference>
<protein>
    <recommendedName>
        <fullName evidence="1">Metallo-beta-lactamase domain-containing protein</fullName>
    </recommendedName>
</protein>
<name>A0AAF0IZ88_9BASI</name>
<organism evidence="2 3">
    <name type="scientific">Malassezia equina</name>
    <dbReference type="NCBI Taxonomy" id="1381935"/>
    <lineage>
        <taxon>Eukaryota</taxon>
        <taxon>Fungi</taxon>
        <taxon>Dikarya</taxon>
        <taxon>Basidiomycota</taxon>
        <taxon>Ustilaginomycotina</taxon>
        <taxon>Malasseziomycetes</taxon>
        <taxon>Malasseziales</taxon>
        <taxon>Malasseziaceae</taxon>
        <taxon>Malassezia</taxon>
    </lineage>
</organism>
<evidence type="ECO:0000313" key="2">
    <source>
        <dbReference type="EMBL" id="WFD23676.1"/>
    </source>
</evidence>
<dbReference type="PANTHER" id="PTHR42663">
    <property type="entry name" value="HYDROLASE C777.06C-RELATED-RELATED"/>
    <property type="match status" value="1"/>
</dbReference>
<dbReference type="EMBL" id="CP119903">
    <property type="protein sequence ID" value="WFD23676.1"/>
    <property type="molecule type" value="Genomic_DNA"/>
</dbReference>
<sequence length="556" mass="60578">MAPPTGPKSQWLDQVLFLGTGTSSQVPAIHCITGNETECVTCHDAMKPGSKNRRFCTSLMAVGSRPDAPDDKSTILIDCGKSFYESALRFFPRHGLRRIDAVLLTHGHADAILGLDDLRSWTMGGCIQGHVDVYLSHECMETVQQTFPYLIDRSRATGGGDVGALRWHLIDSHKPFHVGPMQVLVTPLPVDHGFYSGGHTPFECLGFRIDSMSYISDCHHIPETTLSRMIGSDLLILDGLMMHRHKSHFSIPQAIDCLLKLSLRHSRSELPPPSLALLTDITHRIEHEHTESELQQLLVARREEALKLVKETLIHEQKDPAARASAEAIELFVADCSNVHDVFRLQTRIAEEFGGLDTLYIVFGALWTQSLLGVAGTDPTANPTAMAPTQDGLQTLLESVQAINNANITGTALVLSALLLRLQTNSKAPYVCVIGSLASLVPAPTRSLYCATKSAQQMLVQSVAAECASQAKVHGHAHVQFVVLAPSTVQTSFRSHMALTQGPLAAATASKGSLTPLDVAKQAVMCVEQGVTGVVPMPSKYFWVWLLSPLMYVDHI</sequence>
<dbReference type="Gene3D" id="3.40.50.720">
    <property type="entry name" value="NAD(P)-binding Rossmann-like Domain"/>
    <property type="match status" value="1"/>
</dbReference>
<dbReference type="Pfam" id="PF12706">
    <property type="entry name" value="Lactamase_B_2"/>
    <property type="match status" value="1"/>
</dbReference>
<dbReference type="InterPro" id="IPR036291">
    <property type="entry name" value="NAD(P)-bd_dom_sf"/>
</dbReference>
<dbReference type="SUPFAM" id="SSF56281">
    <property type="entry name" value="Metallo-hydrolase/oxidoreductase"/>
    <property type="match status" value="1"/>
</dbReference>
<keyword evidence="3" id="KW-1185">Reference proteome</keyword>
<dbReference type="PANTHER" id="PTHR42663:SF6">
    <property type="entry name" value="HYDROLASE C777.06C-RELATED"/>
    <property type="match status" value="1"/>
</dbReference>
<dbReference type="SUPFAM" id="SSF51735">
    <property type="entry name" value="NAD(P)-binding Rossmann-fold domains"/>
    <property type="match status" value="1"/>
</dbReference>
<dbReference type="InterPro" id="IPR036866">
    <property type="entry name" value="RibonucZ/Hydroxyglut_hydro"/>
</dbReference>
<dbReference type="InterPro" id="IPR001279">
    <property type="entry name" value="Metallo-B-lactamas"/>
</dbReference>
<proteinExistence type="predicted"/>
<accession>A0AAF0IZ88</accession>
<gene>
    <name evidence="2" type="ORF">MEQU1_002370</name>
</gene>
<evidence type="ECO:0000313" key="3">
    <source>
        <dbReference type="Proteomes" id="UP001214415"/>
    </source>
</evidence>
<feature type="domain" description="Metallo-beta-lactamase" evidence="1">
    <location>
        <begin position="74"/>
        <end position="262"/>
    </location>
</feature>
<dbReference type="Proteomes" id="UP001214415">
    <property type="component" value="Chromosome 4"/>
</dbReference>
<dbReference type="AlphaFoldDB" id="A0AAF0IZ88"/>
<dbReference type="Gene3D" id="3.60.15.10">
    <property type="entry name" value="Ribonuclease Z/Hydroxyacylglutathione hydrolase-like"/>
    <property type="match status" value="1"/>
</dbReference>
<evidence type="ECO:0000259" key="1">
    <source>
        <dbReference type="Pfam" id="PF12706"/>
    </source>
</evidence>
<reference evidence="2" key="1">
    <citation type="submission" date="2023-03" db="EMBL/GenBank/DDBJ databases">
        <title>Mating type loci evolution in Malassezia.</title>
        <authorList>
            <person name="Coelho M.A."/>
        </authorList>
    </citation>
    <scope>NUCLEOTIDE SEQUENCE</scope>
    <source>
        <strain evidence="2">CBS 12830</strain>
    </source>
</reference>
<dbReference type="InterPro" id="IPR002347">
    <property type="entry name" value="SDR_fam"/>
</dbReference>
<dbReference type="CDD" id="cd05233">
    <property type="entry name" value="SDR_c"/>
    <property type="match status" value="1"/>
</dbReference>
<dbReference type="CDD" id="cd16279">
    <property type="entry name" value="metallo-hydrolase-like_MBL-fold"/>
    <property type="match status" value="1"/>
</dbReference>